<dbReference type="EMBL" id="LRGB01001363">
    <property type="protein sequence ID" value="KZS12171.1"/>
    <property type="molecule type" value="Genomic_DNA"/>
</dbReference>
<protein>
    <submittedName>
        <fullName evidence="1">Uncharacterized protein</fullName>
    </submittedName>
</protein>
<evidence type="ECO:0000313" key="2">
    <source>
        <dbReference type="Proteomes" id="UP000076858"/>
    </source>
</evidence>
<organism evidence="1 2">
    <name type="scientific">Daphnia magna</name>
    <dbReference type="NCBI Taxonomy" id="35525"/>
    <lineage>
        <taxon>Eukaryota</taxon>
        <taxon>Metazoa</taxon>
        <taxon>Ecdysozoa</taxon>
        <taxon>Arthropoda</taxon>
        <taxon>Crustacea</taxon>
        <taxon>Branchiopoda</taxon>
        <taxon>Diplostraca</taxon>
        <taxon>Cladocera</taxon>
        <taxon>Anomopoda</taxon>
        <taxon>Daphniidae</taxon>
        <taxon>Daphnia</taxon>
    </lineage>
</organism>
<dbReference type="AlphaFoldDB" id="A0A164VBY6"/>
<proteinExistence type="predicted"/>
<evidence type="ECO:0000313" key="1">
    <source>
        <dbReference type="EMBL" id="KZS12171.1"/>
    </source>
</evidence>
<reference evidence="1 2" key="1">
    <citation type="submission" date="2016-03" db="EMBL/GenBank/DDBJ databases">
        <title>EvidentialGene: Evidence-directed Construction of Genes on Genomes.</title>
        <authorList>
            <person name="Gilbert D.G."/>
            <person name="Choi J.-H."/>
            <person name="Mockaitis K."/>
            <person name="Colbourne J."/>
            <person name="Pfrender M."/>
        </authorList>
    </citation>
    <scope>NUCLEOTIDE SEQUENCE [LARGE SCALE GENOMIC DNA]</scope>
    <source>
        <strain evidence="1 2">Xinb3</strain>
        <tissue evidence="1">Complete organism</tissue>
    </source>
</reference>
<accession>A0A164VBY6</accession>
<name>A0A164VBY6_9CRUS</name>
<sequence length="97" mass="10758">MNIECAKTLGKKLSALGTDVVQTASIYRFNSYAQFYRLTRLPFRSTFDYSAVLMVRKIANEKGQFLTSNAVVTVTRRILAVSTTHGPAAVNLPRDVS</sequence>
<dbReference type="Proteomes" id="UP000076858">
    <property type="component" value="Unassembled WGS sequence"/>
</dbReference>
<gene>
    <name evidence="1" type="ORF">APZ42_022999</name>
</gene>
<comment type="caution">
    <text evidence="1">The sequence shown here is derived from an EMBL/GenBank/DDBJ whole genome shotgun (WGS) entry which is preliminary data.</text>
</comment>
<keyword evidence="2" id="KW-1185">Reference proteome</keyword>